<dbReference type="Gene3D" id="6.10.250.1630">
    <property type="match status" value="1"/>
</dbReference>
<dbReference type="Gene3D" id="3.40.50.10190">
    <property type="entry name" value="BRCT domain"/>
    <property type="match status" value="1"/>
</dbReference>
<comment type="subcellular location">
    <subcellularLocation>
        <location evidence="1 14">Nucleus</location>
    </subcellularLocation>
</comment>
<evidence type="ECO:0000256" key="8">
    <source>
        <dbReference type="ARBA" id="ARBA00022763"/>
    </source>
</evidence>
<dbReference type="PROSITE" id="PS50172">
    <property type="entry name" value="BRCT"/>
    <property type="match status" value="1"/>
</dbReference>
<dbReference type="CDD" id="cd17719">
    <property type="entry name" value="BRCT_Rev1"/>
    <property type="match status" value="1"/>
</dbReference>
<dbReference type="InterPro" id="IPR038401">
    <property type="entry name" value="Rev1_C_sf"/>
</dbReference>
<evidence type="ECO:0000256" key="12">
    <source>
        <dbReference type="ARBA" id="ARBA00023242"/>
    </source>
</evidence>
<keyword evidence="9 15" id="KW-0460">Magnesium</keyword>
<feature type="compositionally biased region" description="Polar residues" evidence="16">
    <location>
        <begin position="171"/>
        <end position="182"/>
    </location>
</feature>
<dbReference type="InterPro" id="IPR036775">
    <property type="entry name" value="DNA_pol_Y-fam_lit_finger_sf"/>
</dbReference>
<dbReference type="GO" id="GO:0042276">
    <property type="term" value="P:error-prone translesion synthesis"/>
    <property type="evidence" value="ECO:0007669"/>
    <property type="project" value="InterPro"/>
</dbReference>
<feature type="binding site" evidence="15">
    <location>
        <position position="309"/>
    </location>
    <ligand>
        <name>Mg(2+)</name>
        <dbReference type="ChEBI" id="CHEBI:18420"/>
        <label>1</label>
    </ligand>
</feature>
<dbReference type="EMBL" id="JARPMG010000004">
    <property type="protein sequence ID" value="KAJ8101012.1"/>
    <property type="molecule type" value="Genomic_DNA"/>
</dbReference>
<dbReference type="RefSeq" id="XP_056044462.1">
    <property type="nucleotide sequence ID" value="XM_056189630.1"/>
</dbReference>
<dbReference type="FunFam" id="3.40.50.10190:FF:000011">
    <property type="entry name" value="DNA repair protein REV1"/>
    <property type="match status" value="1"/>
</dbReference>
<gene>
    <name evidence="19" type="ORF">POJ06DRAFT_274780</name>
</gene>
<feature type="binding site" evidence="15">
    <location>
        <position position="405"/>
    </location>
    <ligand>
        <name>Mg(2+)</name>
        <dbReference type="ChEBI" id="CHEBI:18420"/>
        <label>1</label>
    </ligand>
</feature>
<evidence type="ECO:0000259" key="18">
    <source>
        <dbReference type="PROSITE" id="PS50173"/>
    </source>
</evidence>
<dbReference type="Pfam" id="PF16727">
    <property type="entry name" value="REV1_C"/>
    <property type="match status" value="1"/>
</dbReference>
<comment type="cofactor">
    <cofactor evidence="15">
        <name>Mg(2+)</name>
        <dbReference type="ChEBI" id="CHEBI:18420"/>
    </cofactor>
    <text evidence="15">Binds 2 magnesium ions.</text>
</comment>
<name>A0AAD7QWD0_9ASCO</name>
<dbReference type="InterPro" id="IPR031991">
    <property type="entry name" value="Rev1_C"/>
</dbReference>
<dbReference type="Pfam" id="PF16589">
    <property type="entry name" value="BRCT_2"/>
    <property type="match status" value="1"/>
</dbReference>
<dbReference type="InterPro" id="IPR053848">
    <property type="entry name" value="IMS_HHH_1"/>
</dbReference>
<dbReference type="SMART" id="SM00292">
    <property type="entry name" value="BRCT"/>
    <property type="match status" value="1"/>
</dbReference>
<dbReference type="GO" id="GO:0046872">
    <property type="term" value="F:metal ion binding"/>
    <property type="evidence" value="ECO:0007669"/>
    <property type="project" value="UniProtKB-KW"/>
</dbReference>
<feature type="domain" description="UmuC" evidence="18">
    <location>
        <begin position="305"/>
        <end position="493"/>
    </location>
</feature>
<dbReference type="SUPFAM" id="SSF52113">
    <property type="entry name" value="BRCT domain"/>
    <property type="match status" value="1"/>
</dbReference>
<evidence type="ECO:0000256" key="2">
    <source>
        <dbReference type="ARBA" id="ARBA00010945"/>
    </source>
</evidence>
<dbReference type="Gene3D" id="6.10.250.1490">
    <property type="match status" value="1"/>
</dbReference>
<dbReference type="PIRSF" id="PIRSF036573">
    <property type="entry name" value="REV1"/>
    <property type="match status" value="1"/>
</dbReference>
<keyword evidence="20" id="KW-1185">Reference proteome</keyword>
<dbReference type="InterPro" id="IPR043502">
    <property type="entry name" value="DNA/RNA_pol_sf"/>
</dbReference>
<dbReference type="Gene3D" id="3.30.1490.100">
    <property type="entry name" value="DNA polymerase, Y-family, little finger domain"/>
    <property type="match status" value="1"/>
</dbReference>
<dbReference type="GO" id="GO:0005634">
    <property type="term" value="C:nucleus"/>
    <property type="evidence" value="ECO:0007669"/>
    <property type="project" value="UniProtKB-SubCell"/>
</dbReference>
<keyword evidence="12 14" id="KW-0539">Nucleus</keyword>
<comment type="similarity">
    <text evidence="2 14">Belongs to the DNA polymerase type-Y family.</text>
</comment>
<evidence type="ECO:0000256" key="1">
    <source>
        <dbReference type="ARBA" id="ARBA00004123"/>
    </source>
</evidence>
<feature type="region of interest" description="Disordered" evidence="16">
    <location>
        <begin position="721"/>
        <end position="757"/>
    </location>
</feature>
<organism evidence="19 20">
    <name type="scientific">Lipomyces tetrasporus</name>
    <dbReference type="NCBI Taxonomy" id="54092"/>
    <lineage>
        <taxon>Eukaryota</taxon>
        <taxon>Fungi</taxon>
        <taxon>Dikarya</taxon>
        <taxon>Ascomycota</taxon>
        <taxon>Saccharomycotina</taxon>
        <taxon>Lipomycetes</taxon>
        <taxon>Lipomycetales</taxon>
        <taxon>Lipomycetaceae</taxon>
        <taxon>Lipomyces</taxon>
    </lineage>
</organism>
<comment type="caution">
    <text evidence="19">The sequence shown here is derived from an EMBL/GenBank/DDBJ whole genome shotgun (WGS) entry which is preliminary data.</text>
</comment>
<evidence type="ECO:0000256" key="5">
    <source>
        <dbReference type="ARBA" id="ARBA00022679"/>
    </source>
</evidence>
<dbReference type="GO" id="GO:0006281">
    <property type="term" value="P:DNA repair"/>
    <property type="evidence" value="ECO:0007669"/>
    <property type="project" value="UniProtKB-KW"/>
</dbReference>
<dbReference type="Gene3D" id="1.10.150.20">
    <property type="entry name" value="5' to 3' exonuclease, C-terminal subdomain"/>
    <property type="match status" value="1"/>
</dbReference>
<reference evidence="19" key="1">
    <citation type="submission" date="2023-03" db="EMBL/GenBank/DDBJ databases">
        <title>Near-Complete genome sequence of Lipomyces tetrasporous NRRL Y-64009, an oleaginous yeast capable of growing on lignocellulosic hydrolysates.</title>
        <authorList>
            <consortium name="Lawrence Berkeley National Laboratory"/>
            <person name="Jagtap S.S."/>
            <person name="Liu J.-J."/>
            <person name="Walukiewicz H.E."/>
            <person name="Pangilinan J."/>
            <person name="Lipzen A."/>
            <person name="Ahrendt S."/>
            <person name="Koriabine M."/>
            <person name="Cobaugh K."/>
            <person name="Salamov A."/>
            <person name="Yoshinaga Y."/>
            <person name="Ng V."/>
            <person name="Daum C."/>
            <person name="Grigoriev I.V."/>
            <person name="Slininger P.J."/>
            <person name="Dien B.S."/>
            <person name="Jin Y.-S."/>
            <person name="Rao C.V."/>
        </authorList>
    </citation>
    <scope>NUCLEOTIDE SEQUENCE</scope>
    <source>
        <strain evidence="19">NRRL Y-64009</strain>
    </source>
</reference>
<dbReference type="GO" id="GO:0017125">
    <property type="term" value="F:deoxycytidyl transferase activity"/>
    <property type="evidence" value="ECO:0007669"/>
    <property type="project" value="TreeGrafter"/>
</dbReference>
<dbReference type="Pfam" id="PF21999">
    <property type="entry name" value="IMS_HHH_1"/>
    <property type="match status" value="1"/>
</dbReference>
<accession>A0AAD7QWD0</accession>
<protein>
    <recommendedName>
        <fullName evidence="3 14">DNA repair protein REV1</fullName>
        <ecNumber evidence="14">2.7.7.-</ecNumber>
    </recommendedName>
</protein>
<evidence type="ECO:0000256" key="16">
    <source>
        <dbReference type="SAM" id="MobiDB-lite"/>
    </source>
</evidence>
<evidence type="ECO:0000256" key="4">
    <source>
        <dbReference type="ARBA" id="ARBA00022634"/>
    </source>
</evidence>
<evidence type="ECO:0000313" key="20">
    <source>
        <dbReference type="Proteomes" id="UP001217417"/>
    </source>
</evidence>
<dbReference type="Gene3D" id="1.20.58.1280">
    <property type="entry name" value="DNA repair protein Rev1, C-terminal domain"/>
    <property type="match status" value="1"/>
</dbReference>
<proteinExistence type="inferred from homology"/>
<evidence type="ECO:0000256" key="9">
    <source>
        <dbReference type="ARBA" id="ARBA00022842"/>
    </source>
</evidence>
<evidence type="ECO:0000256" key="15">
    <source>
        <dbReference type="PIRSR" id="PIRSR036573-2"/>
    </source>
</evidence>
<evidence type="ECO:0000313" key="19">
    <source>
        <dbReference type="EMBL" id="KAJ8101012.1"/>
    </source>
</evidence>
<dbReference type="InterPro" id="IPR001357">
    <property type="entry name" value="BRCT_dom"/>
</dbReference>
<dbReference type="Gene3D" id="3.40.1170.60">
    <property type="match status" value="1"/>
</dbReference>
<dbReference type="SUPFAM" id="SSF100879">
    <property type="entry name" value="Lesion bypass DNA polymerase (Y-family), little finger domain"/>
    <property type="match status" value="1"/>
</dbReference>
<dbReference type="InterPro" id="IPR043128">
    <property type="entry name" value="Rev_trsase/Diguanyl_cyclase"/>
</dbReference>
<dbReference type="FunFam" id="3.30.1490.100:FF:000001">
    <property type="entry name" value="DNA repair protein REV1"/>
    <property type="match status" value="1"/>
</dbReference>
<dbReference type="Pfam" id="PF00817">
    <property type="entry name" value="IMS"/>
    <property type="match status" value="1"/>
</dbReference>
<dbReference type="GeneID" id="80884796"/>
<keyword evidence="5 14" id="KW-0808">Transferase</keyword>
<evidence type="ECO:0000256" key="3">
    <source>
        <dbReference type="ARBA" id="ARBA00020399"/>
    </source>
</evidence>
<evidence type="ECO:0000256" key="11">
    <source>
        <dbReference type="ARBA" id="ARBA00023204"/>
    </source>
</evidence>
<dbReference type="PROSITE" id="PS50173">
    <property type="entry name" value="UMUC"/>
    <property type="match status" value="1"/>
</dbReference>
<dbReference type="InterPro" id="IPR036420">
    <property type="entry name" value="BRCT_dom_sf"/>
</dbReference>
<dbReference type="Pfam" id="PF11799">
    <property type="entry name" value="IMS_C"/>
    <property type="match status" value="1"/>
</dbReference>
<keyword evidence="11 14" id="KW-0234">DNA repair</keyword>
<dbReference type="Proteomes" id="UP001217417">
    <property type="component" value="Unassembled WGS sequence"/>
</dbReference>
<keyword evidence="4 14" id="KW-0237">DNA synthesis</keyword>
<dbReference type="SUPFAM" id="SSF56672">
    <property type="entry name" value="DNA/RNA polymerases"/>
    <property type="match status" value="1"/>
</dbReference>
<feature type="binding site" evidence="15">
    <location>
        <position position="406"/>
    </location>
    <ligand>
        <name>Mg(2+)</name>
        <dbReference type="ChEBI" id="CHEBI:18420"/>
        <label>1</label>
    </ligand>
</feature>
<comment type="function">
    <text evidence="13">Deoxycytidyl transferase involved in DNA repair. Transfers a dCMP residue from dCTP to the 3'-end of a DNA primer in a template-dependent reaction. May assist in the first step in the bypass of abasic lesions by the insertion of a nucleotide opposite the lesion. Required for normal induction of mutations by physical and chemical agents. Involved in mitochondrial DNA mutagenesis.</text>
</comment>
<dbReference type="PANTHER" id="PTHR45990:SF1">
    <property type="entry name" value="DNA REPAIR PROTEIN REV1"/>
    <property type="match status" value="1"/>
</dbReference>
<keyword evidence="10 14" id="KW-0238">DNA-binding</keyword>
<dbReference type="Gene3D" id="3.30.70.270">
    <property type="match status" value="1"/>
</dbReference>
<evidence type="ECO:0000256" key="13">
    <source>
        <dbReference type="ARBA" id="ARBA00058985"/>
    </source>
</evidence>
<evidence type="ECO:0000256" key="6">
    <source>
        <dbReference type="ARBA" id="ARBA00022695"/>
    </source>
</evidence>
<feature type="domain" description="BRCT" evidence="17">
    <location>
        <begin position="65"/>
        <end position="153"/>
    </location>
</feature>
<sequence length="1038" mass="115370">MPSHHPPPLADPKRAAALANHTFDNEEGAEYAGSEFGGFGEYFRNKKIKLQNLDAHTRKSDGGSERPLIFKGCIVHVNGYTKPSIGEIHRLVVIYGGVFSQYMDGKTAVTHIIASSLTPKKMVEFARYRVVKPEWIIQSIEAGKLLPWHDYRVIQPSESQRRLSIASVVSRQEHGLSSQSPDPSCPGSPVAQPCTPPTGSPSSYLEQNAASMPSRIWSPLVISSKSPEKFTSPEEHNAALLANPNTRNSTVLNPDFLKTYYGQSRLHHLSTWKASLKLKIQNLISASSTLASKRPLEFPPNSHVIFHVDFDCFFASIAVRGQPQYADKPVSVGHGGNQNSEVASCNYVAREFGVRNGMWMRRAKELCPELITLPYEFDAYEQASGHMYNVLTSIGADKIEAVSIDEALLDVTSLCWSPNDDEIQAKSLELAQSIRDRVFELTQCHVSVGIGGNILQSKIATKWAKPAGQYRVRPIEVVQLISALKVEDLPGIGYSIGAQLNERFNIDKVGDILDVPKSTLQGIVGVKTGDKLCSYAEGKDFRRVGEVSMRKSVSAEVNWGVRFETKEQVDTFLGSLACELSNRLLNLSMIGKSLTLKVYKRAENAPLEPTKYLGCGECDAFSRSYSTASPTSDADDISRIAILLLGKLQIGVGDIRGLGLQMTKLVPAHGEDAKQTTLFQMKSRPKGTDIEVAKDKLDADLEGELSEERNLPLETRSTMLRSVPPKRPSTPATHDCFPTRTGEEVQRDPSEGVQMNGSEICMDNNLKQKLKEEPQSTFEIPSQSSIDPDVLSELPPEIVKEIQEQYRESTTAFRSPVKNAGSLGAKRLKFASTIKRQSSSKTGSLNTIRRPRHDSNLPNYEKLNSVDNGRWALNVDEDILKELPEDILNEILEERQHHLRKSSAAKQKEEFEPSSIIELQHSIPTFQGKNQIDDLRNLLQTWLLSSVSEMQGPHMDDVHLLEKYLSRVITEEVNLSKAVELVKWVGFQVENVLREKSTDDTFEGSQDVLIEWVDIIDSLQKAVSIAAAERGLYNIQFH</sequence>
<keyword evidence="7 15" id="KW-0479">Metal-binding</keyword>
<evidence type="ECO:0000256" key="7">
    <source>
        <dbReference type="ARBA" id="ARBA00022723"/>
    </source>
</evidence>
<feature type="compositionally biased region" description="Basic and acidic residues" evidence="16">
    <location>
        <begin position="741"/>
        <end position="750"/>
    </location>
</feature>
<keyword evidence="8 14" id="KW-0227">DNA damage</keyword>
<evidence type="ECO:0000256" key="10">
    <source>
        <dbReference type="ARBA" id="ARBA00023125"/>
    </source>
</evidence>
<dbReference type="GO" id="GO:0003887">
    <property type="term" value="F:DNA-directed DNA polymerase activity"/>
    <property type="evidence" value="ECO:0007669"/>
    <property type="project" value="InterPro"/>
</dbReference>
<dbReference type="PANTHER" id="PTHR45990">
    <property type="entry name" value="DNA REPAIR PROTEIN REV1"/>
    <property type="match status" value="1"/>
</dbReference>
<dbReference type="InterPro" id="IPR001126">
    <property type="entry name" value="UmuC"/>
</dbReference>
<dbReference type="AlphaFoldDB" id="A0AAD7QWD0"/>
<dbReference type="GO" id="GO:0070987">
    <property type="term" value="P:error-free translesion synthesis"/>
    <property type="evidence" value="ECO:0007669"/>
    <property type="project" value="TreeGrafter"/>
</dbReference>
<dbReference type="InterPro" id="IPR017961">
    <property type="entry name" value="DNA_pol_Y-fam_little_finger"/>
</dbReference>
<evidence type="ECO:0000259" key="17">
    <source>
        <dbReference type="PROSITE" id="PS50172"/>
    </source>
</evidence>
<feature type="region of interest" description="Disordered" evidence="16">
    <location>
        <begin position="171"/>
        <end position="206"/>
    </location>
</feature>
<dbReference type="GO" id="GO:0003684">
    <property type="term" value="F:damaged DNA binding"/>
    <property type="evidence" value="ECO:0007669"/>
    <property type="project" value="UniProtKB-UniRule"/>
</dbReference>
<dbReference type="InterPro" id="IPR012112">
    <property type="entry name" value="REV1"/>
</dbReference>
<evidence type="ECO:0000256" key="14">
    <source>
        <dbReference type="PIRNR" id="PIRNR036573"/>
    </source>
</evidence>
<dbReference type="EC" id="2.7.7.-" evidence="14"/>
<keyword evidence="6 14" id="KW-0548">Nucleotidyltransferase</keyword>